<dbReference type="CDD" id="cd14953">
    <property type="entry name" value="NHL_like_1"/>
    <property type="match status" value="1"/>
</dbReference>
<dbReference type="Proteomes" id="UP000320042">
    <property type="component" value="Unassembled WGS sequence"/>
</dbReference>
<dbReference type="InterPro" id="IPR001258">
    <property type="entry name" value="NHL_repeat"/>
</dbReference>
<proteinExistence type="predicted"/>
<dbReference type="InterPro" id="IPR003961">
    <property type="entry name" value="FN3_dom"/>
</dbReference>
<dbReference type="Pfam" id="PF01436">
    <property type="entry name" value="NHL"/>
    <property type="match status" value="3"/>
</dbReference>
<comment type="caution">
    <text evidence="4">The sequence shown here is derived from an EMBL/GenBank/DDBJ whole genome shotgun (WGS) entry which is preliminary data.</text>
</comment>
<dbReference type="SUPFAM" id="SSF49265">
    <property type="entry name" value="Fibronectin type III"/>
    <property type="match status" value="1"/>
</dbReference>
<evidence type="ECO:0008006" key="6">
    <source>
        <dbReference type="Google" id="ProtNLM"/>
    </source>
</evidence>
<keyword evidence="5" id="KW-1185">Reference proteome</keyword>
<organism evidence="4 5">
    <name type="scientific">Mucilaginibacter pallidiroseus</name>
    <dbReference type="NCBI Taxonomy" id="2599295"/>
    <lineage>
        <taxon>Bacteria</taxon>
        <taxon>Pseudomonadati</taxon>
        <taxon>Bacteroidota</taxon>
        <taxon>Sphingobacteriia</taxon>
        <taxon>Sphingobacteriales</taxon>
        <taxon>Sphingobacteriaceae</taxon>
        <taxon>Mucilaginibacter</taxon>
    </lineage>
</organism>
<dbReference type="Gene3D" id="2.120.10.30">
    <property type="entry name" value="TolB, C-terminal domain"/>
    <property type="match status" value="3"/>
</dbReference>
<dbReference type="PANTHER" id="PTHR13833:SF71">
    <property type="entry name" value="NHL DOMAIN-CONTAINING PROTEIN"/>
    <property type="match status" value="1"/>
</dbReference>
<dbReference type="RefSeq" id="WP_146381149.1">
    <property type="nucleotide sequence ID" value="NZ_VOEJ01000003.1"/>
</dbReference>
<dbReference type="AlphaFoldDB" id="A0A563UE24"/>
<dbReference type="PROSITE" id="PS51125">
    <property type="entry name" value="NHL"/>
    <property type="match status" value="4"/>
</dbReference>
<evidence type="ECO:0000256" key="2">
    <source>
        <dbReference type="PROSITE-ProRule" id="PRU00504"/>
    </source>
</evidence>
<dbReference type="CDD" id="cd00063">
    <property type="entry name" value="FN3"/>
    <property type="match status" value="1"/>
</dbReference>
<protein>
    <recommendedName>
        <fullName evidence="6">Non-specific serine/threonine protein kinase</fullName>
    </recommendedName>
</protein>
<feature type="repeat" description="NHL" evidence="2">
    <location>
        <begin position="159"/>
        <end position="189"/>
    </location>
</feature>
<sequence>MKKISTLVNLLLLIVVAGISACTKGTNTATTIPTLVTVDVVTDNKGTTAYTGGFVTSGVSNYSAYGVCYSTTNQEPTIADTKATENVVSYIFSNTLTGLSPNTVYYLRAYATNSAGTGYGNTIKFTTGGDVSGVFAQVSTFAGNGAAGFANGTGTAASFNAPTGVATDASGNIYVADASNSSIRKITPAGVVTTLAGTGVLGYQDGPGATAQFYSPSGLAVDAAGNVYVADRGNHLIRKITATGVVSTLAGSGSVNYNDGTGAGASFNTPTAVALDASGANLYVADLGNNLIRKVTTATGAVSTIAGSRTQGFKNGISTEANFNKPSGIALDAAGNIYVAEAGSNVIRKITSDFLVNVYVGGPGATTVVAAPTSLSFDAAGNLYITDKNGRILKINTQKQLTVLAGTSGTNGSTNGSGSTALFNNPSGIAADAQGNVYVADAGNNLIRKVK</sequence>
<dbReference type="InterPro" id="IPR011042">
    <property type="entry name" value="6-blade_b-propeller_TolB-like"/>
</dbReference>
<feature type="repeat" description="NHL" evidence="2">
    <location>
        <begin position="322"/>
        <end position="353"/>
    </location>
</feature>
<evidence type="ECO:0000256" key="3">
    <source>
        <dbReference type="SAM" id="SignalP"/>
    </source>
</evidence>
<dbReference type="Gene3D" id="2.60.40.10">
    <property type="entry name" value="Immunoglobulins"/>
    <property type="match status" value="1"/>
</dbReference>
<feature type="chain" id="PRO_5021902720" description="Non-specific serine/threonine protein kinase" evidence="3">
    <location>
        <begin position="22"/>
        <end position="451"/>
    </location>
</feature>
<keyword evidence="3" id="KW-0732">Signal</keyword>
<dbReference type="PANTHER" id="PTHR13833">
    <property type="match status" value="1"/>
</dbReference>
<dbReference type="EMBL" id="VOEJ01000003">
    <property type="protein sequence ID" value="TWR29594.1"/>
    <property type="molecule type" value="Genomic_DNA"/>
</dbReference>
<reference evidence="4 5" key="1">
    <citation type="submission" date="2019-07" db="EMBL/GenBank/DDBJ databases">
        <authorList>
            <person name="Kim J."/>
        </authorList>
    </citation>
    <scope>NUCLEOTIDE SEQUENCE [LARGE SCALE GENOMIC DNA]</scope>
    <source>
        <strain evidence="5">dk17</strain>
    </source>
</reference>
<evidence type="ECO:0000313" key="4">
    <source>
        <dbReference type="EMBL" id="TWR29594.1"/>
    </source>
</evidence>
<dbReference type="SUPFAM" id="SSF101898">
    <property type="entry name" value="NHL repeat"/>
    <property type="match status" value="1"/>
</dbReference>
<dbReference type="InterPro" id="IPR013783">
    <property type="entry name" value="Ig-like_fold"/>
</dbReference>
<name>A0A563UE24_9SPHI</name>
<keyword evidence="1" id="KW-0677">Repeat</keyword>
<accession>A0A563UE24</accession>
<feature type="repeat" description="NHL" evidence="2">
    <location>
        <begin position="207"/>
        <end position="243"/>
    </location>
</feature>
<evidence type="ECO:0000256" key="1">
    <source>
        <dbReference type="ARBA" id="ARBA00022737"/>
    </source>
</evidence>
<gene>
    <name evidence="4" type="ORF">FPZ43_06930</name>
</gene>
<feature type="signal peptide" evidence="3">
    <location>
        <begin position="1"/>
        <end position="21"/>
    </location>
</feature>
<dbReference type="OrthoDB" id="791543at2"/>
<dbReference type="InterPro" id="IPR036116">
    <property type="entry name" value="FN3_sf"/>
</dbReference>
<evidence type="ECO:0000313" key="5">
    <source>
        <dbReference type="Proteomes" id="UP000320042"/>
    </source>
</evidence>
<dbReference type="PROSITE" id="PS51257">
    <property type="entry name" value="PROKAR_LIPOPROTEIN"/>
    <property type="match status" value="1"/>
</dbReference>
<feature type="repeat" description="NHL" evidence="2">
    <location>
        <begin position="418"/>
        <end position="445"/>
    </location>
</feature>